<accession>A0AAD5GYZ1</accession>
<feature type="transmembrane region" description="Helical" evidence="2">
    <location>
        <begin position="192"/>
        <end position="211"/>
    </location>
</feature>
<keyword evidence="4" id="KW-1185">Reference proteome</keyword>
<keyword evidence="2" id="KW-0812">Transmembrane</keyword>
<dbReference type="AlphaFoldDB" id="A0AAD5GYZ1"/>
<reference evidence="3" key="1">
    <citation type="submission" date="2022-06" db="EMBL/GenBank/DDBJ databases">
        <title>Uncovering the hologenomic basis of an extraordinary plant invasion.</title>
        <authorList>
            <person name="Bieker V.C."/>
            <person name="Martin M.D."/>
            <person name="Gilbert T."/>
            <person name="Hodgins K."/>
            <person name="Battlay P."/>
            <person name="Petersen B."/>
            <person name="Wilson J."/>
        </authorList>
    </citation>
    <scope>NUCLEOTIDE SEQUENCE</scope>
    <source>
        <strain evidence="3">AA19_3_7</strain>
        <tissue evidence="3">Leaf</tissue>
    </source>
</reference>
<comment type="caution">
    <text evidence="3">The sequence shown here is derived from an EMBL/GenBank/DDBJ whole genome shotgun (WGS) entry which is preliminary data.</text>
</comment>
<sequence>MLLSSSSPPVESFMNFLAAEGDMCEEDERLKPESTQLTRSTAGQKTSQLGQQKSKGRGSVNERRVVKVVWFLQSMRMFQWKFVNLGGGSRSEPVLWKQCTSFGGPLDQVLDSQFGNFLLSLKLAAAAAAVAEVEIGQAAPVAEEETEQAAAEEETGQAAAAEAEKRRSIMSGAIAVGATGSWARASVKISPYTFSAIGIVVAIGVAVLGVAKF</sequence>
<feature type="compositionally biased region" description="Polar residues" evidence="1">
    <location>
        <begin position="33"/>
        <end position="53"/>
    </location>
</feature>
<evidence type="ECO:0000313" key="4">
    <source>
        <dbReference type="Proteomes" id="UP001206925"/>
    </source>
</evidence>
<organism evidence="3 4">
    <name type="scientific">Ambrosia artemisiifolia</name>
    <name type="common">Common ragweed</name>
    <dbReference type="NCBI Taxonomy" id="4212"/>
    <lineage>
        <taxon>Eukaryota</taxon>
        <taxon>Viridiplantae</taxon>
        <taxon>Streptophyta</taxon>
        <taxon>Embryophyta</taxon>
        <taxon>Tracheophyta</taxon>
        <taxon>Spermatophyta</taxon>
        <taxon>Magnoliopsida</taxon>
        <taxon>eudicotyledons</taxon>
        <taxon>Gunneridae</taxon>
        <taxon>Pentapetalae</taxon>
        <taxon>asterids</taxon>
        <taxon>campanulids</taxon>
        <taxon>Asterales</taxon>
        <taxon>Asteraceae</taxon>
        <taxon>Asteroideae</taxon>
        <taxon>Heliantheae alliance</taxon>
        <taxon>Heliantheae</taxon>
        <taxon>Ambrosia</taxon>
    </lineage>
</organism>
<dbReference type="Proteomes" id="UP001206925">
    <property type="component" value="Unassembled WGS sequence"/>
</dbReference>
<name>A0AAD5GYZ1_AMBAR</name>
<feature type="region of interest" description="Disordered" evidence="1">
    <location>
        <begin position="24"/>
        <end position="58"/>
    </location>
</feature>
<evidence type="ECO:0000313" key="3">
    <source>
        <dbReference type="EMBL" id="KAI7758154.1"/>
    </source>
</evidence>
<evidence type="ECO:0000256" key="1">
    <source>
        <dbReference type="SAM" id="MobiDB-lite"/>
    </source>
</evidence>
<dbReference type="EMBL" id="JAMZMK010000026">
    <property type="protein sequence ID" value="KAI7758154.1"/>
    <property type="molecule type" value="Genomic_DNA"/>
</dbReference>
<proteinExistence type="predicted"/>
<keyword evidence="2" id="KW-0472">Membrane</keyword>
<evidence type="ECO:0000256" key="2">
    <source>
        <dbReference type="SAM" id="Phobius"/>
    </source>
</evidence>
<gene>
    <name evidence="3" type="ORF">M8C21_010601</name>
</gene>
<evidence type="ECO:0008006" key="5">
    <source>
        <dbReference type="Google" id="ProtNLM"/>
    </source>
</evidence>
<keyword evidence="2" id="KW-1133">Transmembrane helix</keyword>
<protein>
    <recommendedName>
        <fullName evidence="5">Transmembrane protein</fullName>
    </recommendedName>
</protein>